<feature type="repeat" description="RCC1" evidence="2">
    <location>
        <begin position="238"/>
        <end position="299"/>
    </location>
</feature>
<feature type="repeat" description="RCC1" evidence="2">
    <location>
        <begin position="61"/>
        <end position="115"/>
    </location>
</feature>
<evidence type="ECO:0000313" key="4">
    <source>
        <dbReference type="Proteomes" id="UP001279734"/>
    </source>
</evidence>
<dbReference type="PANTHER" id="PTHR22870:SF155">
    <property type="entry name" value="E3 UBIQUITIN-PROTEIN LIGASE HERC1-RELATED"/>
    <property type="match status" value="1"/>
</dbReference>
<keyword evidence="4" id="KW-1185">Reference proteome</keyword>
<dbReference type="Proteomes" id="UP001279734">
    <property type="component" value="Unassembled WGS sequence"/>
</dbReference>
<dbReference type="PANTHER" id="PTHR22870">
    <property type="entry name" value="REGULATOR OF CHROMOSOME CONDENSATION"/>
    <property type="match status" value="1"/>
</dbReference>
<dbReference type="InterPro" id="IPR051210">
    <property type="entry name" value="Ub_ligase/GEF_domain"/>
</dbReference>
<accession>A0AAD3SJM5</accession>
<evidence type="ECO:0008006" key="5">
    <source>
        <dbReference type="Google" id="ProtNLM"/>
    </source>
</evidence>
<dbReference type="PROSITE" id="PS50012">
    <property type="entry name" value="RCC1_3"/>
    <property type="match status" value="4"/>
</dbReference>
<evidence type="ECO:0000256" key="1">
    <source>
        <dbReference type="ARBA" id="ARBA00022737"/>
    </source>
</evidence>
<protein>
    <recommendedName>
        <fullName evidence="5">Ultraviolet-B receptor UVR8</fullName>
    </recommendedName>
</protein>
<dbReference type="InterPro" id="IPR000408">
    <property type="entry name" value="Reg_chr_condens"/>
</dbReference>
<dbReference type="AlphaFoldDB" id="A0AAD3SJM5"/>
<name>A0AAD3SJM5_NEPGR</name>
<sequence>MDGQLGFDGENVSEPRLLDKFIELGSPPALSDETEVKSKTPLKISEVNAGGMMSVAIDNLGALWIWGNCPQQSSSSNETFALSSISTPVPVWGFLGHTVVKVACGNEHVMAIVSAGETYQGDDLVCYAWGNNKHGQLGLGDTESRSRPQLVESFSLSSPWAVYEVKCGAFHTAILTHKKSQTLESICWTFGLGENGQLGHGTTQSASSPKPIQSLPQNVYLVSIDCGLFHTSAVSSAGHVWSWGMEKGLGLCPDASFTGTDSGDAISPLLISCNEYEAKFPEPVQVACGAAHTILVAEKGYKLWSWGRGRSGVLGDGRTIDSFAPTMVLWPPLSEDFKEAVLSSAAEVKKTENKDPEAAMELEKSLSSAMEEINILQSKLSKMEWYASILHGLIFNRPLQEQDVQGSLGEMGNFDLRKEWERTLELADEDKLARLEMFHRNMLAGVKDKLMKRRIQEIIKEFLHPITREH</sequence>
<dbReference type="Gene3D" id="2.130.10.30">
    <property type="entry name" value="Regulator of chromosome condensation 1/beta-lactamase-inhibitor protein II"/>
    <property type="match status" value="1"/>
</dbReference>
<organism evidence="3 4">
    <name type="scientific">Nepenthes gracilis</name>
    <name type="common">Slender pitcher plant</name>
    <dbReference type="NCBI Taxonomy" id="150966"/>
    <lineage>
        <taxon>Eukaryota</taxon>
        <taxon>Viridiplantae</taxon>
        <taxon>Streptophyta</taxon>
        <taxon>Embryophyta</taxon>
        <taxon>Tracheophyta</taxon>
        <taxon>Spermatophyta</taxon>
        <taxon>Magnoliopsida</taxon>
        <taxon>eudicotyledons</taxon>
        <taxon>Gunneridae</taxon>
        <taxon>Pentapetalae</taxon>
        <taxon>Caryophyllales</taxon>
        <taxon>Nepenthaceae</taxon>
        <taxon>Nepenthes</taxon>
    </lineage>
</organism>
<dbReference type="InterPro" id="IPR009091">
    <property type="entry name" value="RCC1/BLIP-II"/>
</dbReference>
<keyword evidence="1" id="KW-0677">Repeat</keyword>
<gene>
    <name evidence="3" type="ORF">Nepgr_013697</name>
</gene>
<evidence type="ECO:0000313" key="3">
    <source>
        <dbReference type="EMBL" id="GMH11856.1"/>
    </source>
</evidence>
<dbReference type="Pfam" id="PF00415">
    <property type="entry name" value="RCC1"/>
    <property type="match status" value="2"/>
</dbReference>
<proteinExistence type="predicted"/>
<dbReference type="SUPFAM" id="SSF50985">
    <property type="entry name" value="RCC1/BLIP-II"/>
    <property type="match status" value="1"/>
</dbReference>
<comment type="caution">
    <text evidence="3">The sequence shown here is derived from an EMBL/GenBank/DDBJ whole genome shotgun (WGS) entry which is preliminary data.</text>
</comment>
<evidence type="ECO:0000256" key="2">
    <source>
        <dbReference type="PROSITE-ProRule" id="PRU00235"/>
    </source>
</evidence>
<dbReference type="EMBL" id="BSYO01000011">
    <property type="protein sequence ID" value="GMH11856.1"/>
    <property type="molecule type" value="Genomic_DNA"/>
</dbReference>
<feature type="repeat" description="RCC1" evidence="2">
    <location>
        <begin position="185"/>
        <end position="237"/>
    </location>
</feature>
<feature type="repeat" description="RCC1" evidence="2">
    <location>
        <begin position="124"/>
        <end position="178"/>
    </location>
</feature>
<reference evidence="3" key="1">
    <citation type="submission" date="2023-05" db="EMBL/GenBank/DDBJ databases">
        <title>Nepenthes gracilis genome sequencing.</title>
        <authorList>
            <person name="Fukushima K."/>
        </authorList>
    </citation>
    <scope>NUCLEOTIDE SEQUENCE</scope>
    <source>
        <strain evidence="3">SING2019-196</strain>
    </source>
</reference>